<feature type="transmembrane region" description="Helical" evidence="1">
    <location>
        <begin position="66"/>
        <end position="86"/>
    </location>
</feature>
<evidence type="ECO:0000256" key="1">
    <source>
        <dbReference type="SAM" id="Phobius"/>
    </source>
</evidence>
<organism evidence="2 3">
    <name type="scientific">Sus scrofa</name>
    <name type="common">Pig</name>
    <dbReference type="NCBI Taxonomy" id="9823"/>
    <lineage>
        <taxon>Eukaryota</taxon>
        <taxon>Metazoa</taxon>
        <taxon>Chordata</taxon>
        <taxon>Craniata</taxon>
        <taxon>Vertebrata</taxon>
        <taxon>Euteleostomi</taxon>
        <taxon>Mammalia</taxon>
        <taxon>Eutheria</taxon>
        <taxon>Laurasiatheria</taxon>
        <taxon>Artiodactyla</taxon>
        <taxon>Suina</taxon>
        <taxon>Suidae</taxon>
        <taxon>Sus</taxon>
    </lineage>
</organism>
<keyword evidence="1" id="KW-1133">Transmembrane helix</keyword>
<dbReference type="Proteomes" id="UP000694570">
    <property type="component" value="Unplaced"/>
</dbReference>
<evidence type="ECO:0000313" key="3">
    <source>
        <dbReference type="Proteomes" id="UP000694570"/>
    </source>
</evidence>
<protein>
    <submittedName>
        <fullName evidence="2">Uncharacterized protein</fullName>
    </submittedName>
</protein>
<name>A0A8D0Y004_PIG</name>
<sequence length="188" mass="21859">MSEVAHLFMSFWPSVCLLWRIVSLDRLSIFFFFFDGVVCFFLLVLLSCRRCLLILEINPLSVDSFANIFSDSVGFLFILFRVSFAVQKLLSIIKSHFYIFVFTAITLRCGSEKIFLLFMSESVWPMFSSKCIIVSGGISRSLIHYEFIFVYGVRKYSNFILLHVAIEFSQHLLLNRVSFLHCIFLPPL</sequence>
<evidence type="ECO:0000313" key="2">
    <source>
        <dbReference type="Ensembl" id="ENSSSCP00030042685.1"/>
    </source>
</evidence>
<reference evidence="2" key="1">
    <citation type="submission" date="2025-08" db="UniProtKB">
        <authorList>
            <consortium name="Ensembl"/>
        </authorList>
    </citation>
    <scope>IDENTIFICATION</scope>
</reference>
<proteinExistence type="predicted"/>
<dbReference type="Ensembl" id="ENSSSCT00030092764.1">
    <property type="protein sequence ID" value="ENSSSCP00030042685.1"/>
    <property type="gene ID" value="ENSSSCG00030066400.1"/>
</dbReference>
<dbReference type="AlphaFoldDB" id="A0A8D0Y004"/>
<keyword evidence="1" id="KW-0472">Membrane</keyword>
<feature type="transmembrane region" description="Helical" evidence="1">
    <location>
        <begin position="6"/>
        <end position="22"/>
    </location>
</feature>
<accession>A0A8D0Y004</accession>
<feature type="transmembrane region" description="Helical" evidence="1">
    <location>
        <begin position="29"/>
        <end position="46"/>
    </location>
</feature>
<keyword evidence="1" id="KW-0812">Transmembrane</keyword>
<feature type="transmembrane region" description="Helical" evidence="1">
    <location>
        <begin position="98"/>
        <end position="120"/>
    </location>
</feature>